<dbReference type="EMBL" id="FOIN01000030">
    <property type="protein sequence ID" value="SET70455.1"/>
    <property type="molecule type" value="Genomic_DNA"/>
</dbReference>
<feature type="transmembrane region" description="Helical" evidence="8">
    <location>
        <begin position="222"/>
        <end position="246"/>
    </location>
</feature>
<dbReference type="PANTHER" id="PTHR36838">
    <property type="entry name" value="AUXIN EFFLUX CARRIER FAMILY PROTEIN"/>
    <property type="match status" value="1"/>
</dbReference>
<accession>A0A1I0GH38</accession>
<sequence length="306" mass="33774">MVDFNNLIDLQIEIFILMIIGYILRKINIISKENRKSLTDLVIYIILPANIIYSFMIKMDETIIKSGFTILIVSIVIQLGCQVFGKYFFIKTHSRQRSVLQYGTICSNAGFMGSPLIQGLYGLDGLLFASIYLIPQRIVMWSGGVACFTSTKGKEVVKKVITHPCIIAVFIGLIIMIGQIKLPNYLYVSIKTLSGCTMSLSMIVIGGILAEIRFRDVISKLTIYYSFIRLILIPLLVLFGCIIVKLPILVTAVATVLAGMPAGSTTAILAEKYNGDSKLAVEIVFLSTALSLITIPLLCLIINMVV</sequence>
<dbReference type="InterPro" id="IPR038770">
    <property type="entry name" value="Na+/solute_symporter_sf"/>
</dbReference>
<dbReference type="Pfam" id="PF03547">
    <property type="entry name" value="Mem_trans"/>
    <property type="match status" value="1"/>
</dbReference>
<feature type="transmembrane region" description="Helical" evidence="8">
    <location>
        <begin position="102"/>
        <end position="121"/>
    </location>
</feature>
<dbReference type="Gene3D" id="1.20.1530.20">
    <property type="match status" value="1"/>
</dbReference>
<feature type="transmembrane region" description="Helical" evidence="8">
    <location>
        <begin position="160"/>
        <end position="180"/>
    </location>
</feature>
<evidence type="ECO:0000256" key="8">
    <source>
        <dbReference type="SAM" id="Phobius"/>
    </source>
</evidence>
<keyword evidence="6 8" id="KW-1133">Transmembrane helix</keyword>
<evidence type="ECO:0000256" key="7">
    <source>
        <dbReference type="ARBA" id="ARBA00023136"/>
    </source>
</evidence>
<dbReference type="GO" id="GO:0005886">
    <property type="term" value="C:plasma membrane"/>
    <property type="evidence" value="ECO:0007669"/>
    <property type="project" value="UniProtKB-SubCell"/>
</dbReference>
<dbReference type="InterPro" id="IPR004776">
    <property type="entry name" value="Mem_transp_PIN-like"/>
</dbReference>
<feature type="transmembrane region" description="Helical" evidence="8">
    <location>
        <begin position="68"/>
        <end position="90"/>
    </location>
</feature>
<dbReference type="AlphaFoldDB" id="A0A1I0GH38"/>
<keyword evidence="5 8" id="KW-0812">Transmembrane</keyword>
<feature type="transmembrane region" description="Helical" evidence="8">
    <location>
        <begin position="186"/>
        <end position="210"/>
    </location>
</feature>
<feature type="transmembrane region" description="Helical" evidence="8">
    <location>
        <begin position="6"/>
        <end position="25"/>
    </location>
</feature>
<evidence type="ECO:0000313" key="10">
    <source>
        <dbReference type="Proteomes" id="UP000198558"/>
    </source>
</evidence>
<keyword evidence="7 8" id="KW-0472">Membrane</keyword>
<evidence type="ECO:0000256" key="2">
    <source>
        <dbReference type="ARBA" id="ARBA00010145"/>
    </source>
</evidence>
<evidence type="ECO:0000256" key="6">
    <source>
        <dbReference type="ARBA" id="ARBA00022989"/>
    </source>
</evidence>
<evidence type="ECO:0000256" key="5">
    <source>
        <dbReference type="ARBA" id="ARBA00022692"/>
    </source>
</evidence>
<proteinExistence type="inferred from homology"/>
<gene>
    <name evidence="9" type="ORF">SAMN04489758_13023</name>
</gene>
<feature type="transmembrane region" description="Helical" evidence="8">
    <location>
        <begin position="252"/>
        <end position="271"/>
    </location>
</feature>
<organism evidence="9 10">
    <name type="scientific">Thomasclavelia cocleata</name>
    <dbReference type="NCBI Taxonomy" id="69824"/>
    <lineage>
        <taxon>Bacteria</taxon>
        <taxon>Bacillati</taxon>
        <taxon>Bacillota</taxon>
        <taxon>Erysipelotrichia</taxon>
        <taxon>Erysipelotrichales</taxon>
        <taxon>Coprobacillaceae</taxon>
        <taxon>Thomasclavelia</taxon>
    </lineage>
</organism>
<evidence type="ECO:0000313" key="9">
    <source>
        <dbReference type="EMBL" id="SET70455.1"/>
    </source>
</evidence>
<dbReference type="OrthoDB" id="9798064at2"/>
<keyword evidence="4" id="KW-1003">Cell membrane</keyword>
<comment type="subcellular location">
    <subcellularLocation>
        <location evidence="1">Cell membrane</location>
        <topology evidence="1">Multi-pass membrane protein</topology>
    </subcellularLocation>
</comment>
<keyword evidence="3" id="KW-0813">Transport</keyword>
<dbReference type="Proteomes" id="UP000198558">
    <property type="component" value="Unassembled WGS sequence"/>
</dbReference>
<evidence type="ECO:0000256" key="3">
    <source>
        <dbReference type="ARBA" id="ARBA00022448"/>
    </source>
</evidence>
<feature type="transmembrane region" description="Helical" evidence="8">
    <location>
        <begin position="127"/>
        <end position="148"/>
    </location>
</feature>
<dbReference type="RefSeq" id="WP_092355327.1">
    <property type="nucleotide sequence ID" value="NZ_CANSQN010000033.1"/>
</dbReference>
<feature type="transmembrane region" description="Helical" evidence="8">
    <location>
        <begin position="283"/>
        <end position="305"/>
    </location>
</feature>
<keyword evidence="10" id="KW-1185">Reference proteome</keyword>
<reference evidence="10" key="1">
    <citation type="submission" date="2016-10" db="EMBL/GenBank/DDBJ databases">
        <authorList>
            <person name="Varghese N."/>
            <person name="Submissions S."/>
        </authorList>
    </citation>
    <scope>NUCLEOTIDE SEQUENCE [LARGE SCALE GENOMIC DNA]</scope>
    <source>
        <strain evidence="10">DSM 1551</strain>
    </source>
</reference>
<comment type="similarity">
    <text evidence="2">Belongs to the auxin efflux carrier (TC 2.A.69) family.</text>
</comment>
<feature type="transmembrane region" description="Helical" evidence="8">
    <location>
        <begin position="37"/>
        <end position="56"/>
    </location>
</feature>
<evidence type="ECO:0000256" key="4">
    <source>
        <dbReference type="ARBA" id="ARBA00022475"/>
    </source>
</evidence>
<name>A0A1I0GH38_9FIRM</name>
<dbReference type="PANTHER" id="PTHR36838:SF1">
    <property type="entry name" value="SLR1864 PROTEIN"/>
    <property type="match status" value="1"/>
</dbReference>
<protein>
    <submittedName>
        <fullName evidence="9">Uncharacterized protein</fullName>
    </submittedName>
</protein>
<dbReference type="GeneID" id="78289028"/>
<dbReference type="GO" id="GO:0055085">
    <property type="term" value="P:transmembrane transport"/>
    <property type="evidence" value="ECO:0007669"/>
    <property type="project" value="InterPro"/>
</dbReference>
<evidence type="ECO:0000256" key="1">
    <source>
        <dbReference type="ARBA" id="ARBA00004651"/>
    </source>
</evidence>